<keyword evidence="6" id="KW-0479">Metal-binding</keyword>
<evidence type="ECO:0000256" key="13">
    <source>
        <dbReference type="ARBA" id="ARBA00045635"/>
    </source>
</evidence>
<reference evidence="15 16" key="1">
    <citation type="journal article" date="2023" name="bioRxiv">
        <title>Conserved and derived expression patterns and positive selection on dental genes reveal complex evolutionary context of ever-growing rodent molars.</title>
        <authorList>
            <person name="Calamari Z.T."/>
            <person name="Song A."/>
            <person name="Cohen E."/>
            <person name="Akter M."/>
            <person name="Roy R.D."/>
            <person name="Hallikas O."/>
            <person name="Christensen M.M."/>
            <person name="Li P."/>
            <person name="Marangoni P."/>
            <person name="Jernvall J."/>
            <person name="Klein O.D."/>
        </authorList>
    </citation>
    <scope>NUCLEOTIDE SEQUENCE [LARGE SCALE GENOMIC DNA]</scope>
    <source>
        <strain evidence="15">V071</strain>
    </source>
</reference>
<comment type="subunit">
    <text evidence="14">Heterodimer of a large and a small subunit. Interacts (via Cy motif and when phosphorylated at Thr-33) with CCNF; the interaction occurs exclusively in G2 and early M.</text>
</comment>
<keyword evidence="7" id="KW-0560">Oxidoreductase</keyword>
<keyword evidence="4" id="KW-0963">Cytoplasm</keyword>
<dbReference type="PANTHER" id="PTHR23409:SF20">
    <property type="entry name" value="RIBONUCLEOSIDE-DIPHOSPHATE REDUCTASE SUBUNIT M2"/>
    <property type="match status" value="1"/>
</dbReference>
<evidence type="ECO:0000256" key="4">
    <source>
        <dbReference type="ARBA" id="ARBA00022490"/>
    </source>
</evidence>
<dbReference type="GO" id="GO:0046872">
    <property type="term" value="F:metal ion binding"/>
    <property type="evidence" value="ECO:0007669"/>
    <property type="project" value="UniProtKB-KW"/>
</dbReference>
<evidence type="ECO:0000313" key="15">
    <source>
        <dbReference type="EMBL" id="KAK7795565.1"/>
    </source>
</evidence>
<evidence type="ECO:0000256" key="6">
    <source>
        <dbReference type="ARBA" id="ARBA00022723"/>
    </source>
</evidence>
<dbReference type="AlphaFoldDB" id="A0AAW0GZ04"/>
<evidence type="ECO:0000256" key="9">
    <source>
        <dbReference type="ARBA" id="ARBA00023116"/>
    </source>
</evidence>
<dbReference type="EC" id="1.17.4.1" evidence="3"/>
<dbReference type="InterPro" id="IPR012348">
    <property type="entry name" value="RNR-like"/>
</dbReference>
<protein>
    <recommendedName>
        <fullName evidence="11">Ribonucleoside-diphosphate reductase subunit M2</fullName>
        <ecNumber evidence="3">1.17.4.1</ecNumber>
    </recommendedName>
    <alternativeName>
        <fullName evidence="12">Ribonucleotide reductase small chain</fullName>
    </alternativeName>
    <alternativeName>
        <fullName evidence="10">Ribonucleotide reductase small subunit</fullName>
    </alternativeName>
</protein>
<name>A0AAW0GZ04_MYOGA</name>
<dbReference type="InterPro" id="IPR000358">
    <property type="entry name" value="RNR_small_fam"/>
</dbReference>
<gene>
    <name evidence="15" type="ORF">U0070_022656</name>
</gene>
<accession>A0AAW0GZ04</accession>
<evidence type="ECO:0000256" key="14">
    <source>
        <dbReference type="ARBA" id="ARBA00047043"/>
    </source>
</evidence>
<dbReference type="SUPFAM" id="SSF47240">
    <property type="entry name" value="Ferritin-like"/>
    <property type="match status" value="1"/>
</dbReference>
<dbReference type="Proteomes" id="UP001488838">
    <property type="component" value="Unassembled WGS sequence"/>
</dbReference>
<dbReference type="InterPro" id="IPR009078">
    <property type="entry name" value="Ferritin-like_SF"/>
</dbReference>
<keyword evidence="9" id="KW-0215">Deoxyribonucleotide synthesis</keyword>
<keyword evidence="5" id="KW-0597">Phosphoprotein</keyword>
<dbReference type="GO" id="GO:0004748">
    <property type="term" value="F:ribonucleoside-diphosphate reductase activity, thioredoxin disulfide as acceptor"/>
    <property type="evidence" value="ECO:0007669"/>
    <property type="project" value="UniProtKB-EC"/>
</dbReference>
<evidence type="ECO:0000256" key="1">
    <source>
        <dbReference type="ARBA" id="ARBA00001962"/>
    </source>
</evidence>
<dbReference type="Gene3D" id="1.10.620.20">
    <property type="entry name" value="Ribonucleotide Reductase, subunit A"/>
    <property type="match status" value="1"/>
</dbReference>
<comment type="caution">
    <text evidence="15">The sequence shown here is derived from an EMBL/GenBank/DDBJ whole genome shotgun (WGS) entry which is preliminary data.</text>
</comment>
<dbReference type="GO" id="GO:0005829">
    <property type="term" value="C:cytosol"/>
    <property type="evidence" value="ECO:0007669"/>
    <property type="project" value="TreeGrafter"/>
</dbReference>
<comment type="function">
    <text evidence="13">Provides the precursors necessary for DNA synthesis. Catalyzes the biosynthesis of deoxyribonucleotides from the corresponding ribonucleotides. Inhibits Wnt signaling.</text>
</comment>
<evidence type="ECO:0000256" key="12">
    <source>
        <dbReference type="ARBA" id="ARBA00042512"/>
    </source>
</evidence>
<proteinExistence type="predicted"/>
<evidence type="ECO:0000256" key="8">
    <source>
        <dbReference type="ARBA" id="ARBA00023004"/>
    </source>
</evidence>
<keyword evidence="16" id="KW-1185">Reference proteome</keyword>
<dbReference type="PANTHER" id="PTHR23409">
    <property type="entry name" value="RIBONUCLEOSIDE-DIPHOSPHATE REDUCTASE SMALL CHAIN"/>
    <property type="match status" value="1"/>
</dbReference>
<comment type="subcellular location">
    <subcellularLocation>
        <location evidence="2">Cytoplasm</location>
    </subcellularLocation>
</comment>
<evidence type="ECO:0000256" key="7">
    <source>
        <dbReference type="ARBA" id="ARBA00023002"/>
    </source>
</evidence>
<evidence type="ECO:0000256" key="3">
    <source>
        <dbReference type="ARBA" id="ARBA00012274"/>
    </source>
</evidence>
<evidence type="ECO:0000256" key="11">
    <source>
        <dbReference type="ARBA" id="ARBA00040401"/>
    </source>
</evidence>
<evidence type="ECO:0000256" key="5">
    <source>
        <dbReference type="ARBA" id="ARBA00022553"/>
    </source>
</evidence>
<dbReference type="EMBL" id="JBBHLL010002100">
    <property type="protein sequence ID" value="KAK7795565.1"/>
    <property type="molecule type" value="Genomic_DNA"/>
</dbReference>
<evidence type="ECO:0000256" key="2">
    <source>
        <dbReference type="ARBA" id="ARBA00004496"/>
    </source>
</evidence>
<evidence type="ECO:0000256" key="10">
    <source>
        <dbReference type="ARBA" id="ARBA00030749"/>
    </source>
</evidence>
<organism evidence="15 16">
    <name type="scientific">Myodes glareolus</name>
    <name type="common">Bank vole</name>
    <name type="synonym">Clethrionomys glareolus</name>
    <dbReference type="NCBI Taxonomy" id="447135"/>
    <lineage>
        <taxon>Eukaryota</taxon>
        <taxon>Metazoa</taxon>
        <taxon>Chordata</taxon>
        <taxon>Craniata</taxon>
        <taxon>Vertebrata</taxon>
        <taxon>Euteleostomi</taxon>
        <taxon>Mammalia</taxon>
        <taxon>Eutheria</taxon>
        <taxon>Euarchontoglires</taxon>
        <taxon>Glires</taxon>
        <taxon>Rodentia</taxon>
        <taxon>Myomorpha</taxon>
        <taxon>Muroidea</taxon>
        <taxon>Cricetidae</taxon>
        <taxon>Arvicolinae</taxon>
        <taxon>Myodes</taxon>
    </lineage>
</organism>
<dbReference type="GO" id="GO:0009263">
    <property type="term" value="P:deoxyribonucleotide biosynthetic process"/>
    <property type="evidence" value="ECO:0007669"/>
    <property type="project" value="UniProtKB-KW"/>
</dbReference>
<evidence type="ECO:0000313" key="16">
    <source>
        <dbReference type="Proteomes" id="UP001488838"/>
    </source>
</evidence>
<comment type="cofactor">
    <cofactor evidence="1">
        <name>Fe cation</name>
        <dbReference type="ChEBI" id="CHEBI:24875"/>
    </cofactor>
</comment>
<sequence>MKQYIEFVADRLILELGFSKIFKVENPFDFVENNSLDGKINFFEKRVGKYLRIWVISNSAENSFTLDADF</sequence>
<keyword evidence="8" id="KW-0408">Iron</keyword>